<evidence type="ECO:0000313" key="1">
    <source>
        <dbReference type="EMBL" id="SIS39064.1"/>
    </source>
</evidence>
<dbReference type="OrthoDB" id="2990148at2"/>
<protein>
    <submittedName>
        <fullName evidence="1">Uncharacterized protein</fullName>
    </submittedName>
</protein>
<dbReference type="Proteomes" id="UP000186795">
    <property type="component" value="Unassembled WGS sequence"/>
</dbReference>
<reference evidence="2" key="1">
    <citation type="submission" date="2017-01" db="EMBL/GenBank/DDBJ databases">
        <authorList>
            <person name="Varghese N."/>
            <person name="Submissions S."/>
        </authorList>
    </citation>
    <scope>NUCLEOTIDE SEQUENCE [LARGE SCALE GENOMIC DNA]</scope>
    <source>
        <strain evidence="2">DSM 45196</strain>
    </source>
</reference>
<name>A0A1N7IPP3_9BACL</name>
<gene>
    <name evidence="1" type="ORF">SAMN05421790_101203</name>
</gene>
<evidence type="ECO:0000313" key="2">
    <source>
        <dbReference type="Proteomes" id="UP000186795"/>
    </source>
</evidence>
<accession>A0A1N7IPP3</accession>
<keyword evidence="2" id="KW-1185">Reference proteome</keyword>
<proteinExistence type="predicted"/>
<dbReference type="AlphaFoldDB" id="A0A1N7IPP3"/>
<dbReference type="RefSeq" id="WP_040387148.1">
    <property type="nucleotide sequence ID" value="NZ_CP048103.1"/>
</dbReference>
<organism evidence="1 2">
    <name type="scientific">Kroppenstedtia eburnea</name>
    <dbReference type="NCBI Taxonomy" id="714067"/>
    <lineage>
        <taxon>Bacteria</taxon>
        <taxon>Bacillati</taxon>
        <taxon>Bacillota</taxon>
        <taxon>Bacilli</taxon>
        <taxon>Bacillales</taxon>
        <taxon>Thermoactinomycetaceae</taxon>
        <taxon>Kroppenstedtia</taxon>
    </lineage>
</organism>
<dbReference type="EMBL" id="FTOD01000001">
    <property type="protein sequence ID" value="SIS39064.1"/>
    <property type="molecule type" value="Genomic_DNA"/>
</dbReference>
<sequence>MNGLARRLFASVFVCLMAASLLSLLPALGGKVGEGEGVPAFGSTKQKVLTEESLADFLSGQPEGLRVIHADLEGEDLRLRLKRAGGPRESVYQGTLDMIRGALVHTNNVESVTLSVFGTDQPLLTVYATRSDLATDPEMKRAKGLTAEEYLRRMFRLKGPWGE</sequence>